<dbReference type="Proteomes" id="UP001325479">
    <property type="component" value="Chromosome"/>
</dbReference>
<dbReference type="EMBL" id="CP139965">
    <property type="protein sequence ID" value="WQD81243.1"/>
    <property type="molecule type" value="Genomic_DNA"/>
</dbReference>
<evidence type="ECO:0000313" key="1">
    <source>
        <dbReference type="EMBL" id="WQD81243.1"/>
    </source>
</evidence>
<sequence length="53" mass="5374">MKKPVATSHNMTVRERADGVAVGAAEAVVGTGMGVLEARAAASEAANREQPPL</sequence>
<name>A0ABZ0WVH8_9BURK</name>
<gene>
    <name evidence="1" type="ORF">U0042_15785</name>
</gene>
<organism evidence="1 2">
    <name type="scientific">Paraburkholderia kururiensis</name>
    <dbReference type="NCBI Taxonomy" id="984307"/>
    <lineage>
        <taxon>Bacteria</taxon>
        <taxon>Pseudomonadati</taxon>
        <taxon>Pseudomonadota</taxon>
        <taxon>Betaproteobacteria</taxon>
        <taxon>Burkholderiales</taxon>
        <taxon>Burkholderiaceae</taxon>
        <taxon>Paraburkholderia</taxon>
    </lineage>
</organism>
<accession>A0ABZ0WVH8</accession>
<proteinExistence type="predicted"/>
<keyword evidence="2" id="KW-1185">Reference proteome</keyword>
<reference evidence="1 2" key="1">
    <citation type="submission" date="2023-12" db="EMBL/GenBank/DDBJ databases">
        <title>Genome sequencing and assembly of bacterial species from a model synthetic community.</title>
        <authorList>
            <person name="Hogle S.L."/>
        </authorList>
    </citation>
    <scope>NUCLEOTIDE SEQUENCE [LARGE SCALE GENOMIC DNA]</scope>
    <source>
        <strain evidence="1 2">HAMBI 2494</strain>
    </source>
</reference>
<dbReference type="RefSeq" id="WP_232833562.1">
    <property type="nucleotide sequence ID" value="NZ_CP139965.1"/>
</dbReference>
<evidence type="ECO:0000313" key="2">
    <source>
        <dbReference type="Proteomes" id="UP001325479"/>
    </source>
</evidence>
<protein>
    <submittedName>
        <fullName evidence="1">Uncharacterized protein</fullName>
    </submittedName>
</protein>